<dbReference type="EMBL" id="CP121468">
    <property type="protein sequence ID" value="WFR89969.1"/>
    <property type="molecule type" value="Genomic_DNA"/>
</dbReference>
<feature type="transmembrane region" description="Helical" evidence="1">
    <location>
        <begin position="15"/>
        <end position="36"/>
    </location>
</feature>
<dbReference type="Proteomes" id="UP001218104">
    <property type="component" value="Chromosome"/>
</dbReference>
<evidence type="ECO:0000256" key="1">
    <source>
        <dbReference type="SAM" id="Phobius"/>
    </source>
</evidence>
<dbReference type="RefSeq" id="WP_278319306.1">
    <property type="nucleotide sequence ID" value="NZ_CP053314.1"/>
</dbReference>
<organism evidence="2 3">
    <name type="scientific">Limosilactobacillus fermentum</name>
    <name type="common">Lactobacillus fermentum</name>
    <dbReference type="NCBI Taxonomy" id="1613"/>
    <lineage>
        <taxon>Bacteria</taxon>
        <taxon>Bacillati</taxon>
        <taxon>Bacillota</taxon>
        <taxon>Bacilli</taxon>
        <taxon>Lactobacillales</taxon>
        <taxon>Lactobacillaceae</taxon>
        <taxon>Limosilactobacillus</taxon>
    </lineage>
</organism>
<keyword evidence="1" id="KW-0812">Transmembrane</keyword>
<evidence type="ECO:0000313" key="2">
    <source>
        <dbReference type="EMBL" id="WFR89969.1"/>
    </source>
</evidence>
<reference evidence="2" key="1">
    <citation type="submission" date="2023-04" db="EMBL/GenBank/DDBJ databases">
        <title>Genomic of Limosilactobacillus fermentum MSJK0025.</title>
        <authorList>
            <person name="Yang S."/>
        </authorList>
    </citation>
    <scope>NUCLEOTIDE SEQUENCE</scope>
    <source>
        <strain evidence="2">MSJK0025</strain>
    </source>
</reference>
<sequence>MEKPITTLYSKHGTALRYLIVGGFTTGINVVLFFGLTHLARRVTAGGHGDFVHRPHLNARFAADCEADRPGRRHRAQLRLQQTNFRFERDELFVHAVPVNFDINGFLGPVIQFLGEASQHIHRPGDLNRPAVALMSFFFSWHK</sequence>
<accession>A0AAJ5ZY74</accession>
<dbReference type="AlphaFoldDB" id="A0AAJ5ZY74"/>
<keyword evidence="1" id="KW-1133">Transmembrane helix</keyword>
<proteinExistence type="predicted"/>
<keyword evidence="1" id="KW-0472">Membrane</keyword>
<name>A0AAJ5ZY74_LIMFE</name>
<protein>
    <submittedName>
        <fullName evidence="2">Uncharacterized protein</fullName>
    </submittedName>
</protein>
<gene>
    <name evidence="2" type="ORF">P8634_04535</name>
</gene>
<evidence type="ECO:0000313" key="3">
    <source>
        <dbReference type="Proteomes" id="UP001218104"/>
    </source>
</evidence>